<dbReference type="InterPro" id="IPR011322">
    <property type="entry name" value="N-reg_PII-like_a/b"/>
</dbReference>
<dbReference type="SUPFAM" id="SSF54913">
    <property type="entry name" value="GlnB-like"/>
    <property type="match status" value="1"/>
</dbReference>
<proteinExistence type="predicted"/>
<dbReference type="Gene3D" id="3.30.70.790">
    <property type="entry name" value="UreE, C-terminal domain"/>
    <property type="match status" value="1"/>
</dbReference>
<gene>
    <name evidence="2" type="ORF">BEN76_04555</name>
</gene>
<dbReference type="eggNOG" id="ENOG5031EDH">
    <property type="taxonomic scope" value="Bacteria"/>
</dbReference>
<name>A0A1P8EGI2_9GAMM</name>
<dbReference type="STRING" id="487316.BEN76_04555"/>
<dbReference type="InterPro" id="IPR018551">
    <property type="entry name" value="DUF2007"/>
</dbReference>
<keyword evidence="2" id="KW-0670">Pyruvate</keyword>
<evidence type="ECO:0000313" key="3">
    <source>
        <dbReference type="Proteomes" id="UP000185674"/>
    </source>
</evidence>
<dbReference type="RefSeq" id="WP_076032391.1">
    <property type="nucleotide sequence ID" value="NZ_CP016896.1"/>
</dbReference>
<feature type="domain" description="DUF2007" evidence="1">
    <location>
        <begin position="12"/>
        <end position="66"/>
    </location>
</feature>
<dbReference type="AlphaFoldDB" id="A0A1P8EGI2"/>
<dbReference type="Pfam" id="PF09413">
    <property type="entry name" value="DUF2007"/>
    <property type="match status" value="1"/>
</dbReference>
<evidence type="ECO:0000259" key="1">
    <source>
        <dbReference type="Pfam" id="PF09413"/>
    </source>
</evidence>
<accession>A0A1P8EGI2</accession>
<protein>
    <submittedName>
        <fullName evidence="2">Phosphoenolpyruvate synthase</fullName>
    </submittedName>
</protein>
<dbReference type="EMBL" id="CP016896">
    <property type="protein sequence ID" value="APV35319.1"/>
    <property type="molecule type" value="Genomic_DNA"/>
</dbReference>
<dbReference type="KEGG" id="asol:BEN76_04555"/>
<reference evidence="2 3" key="1">
    <citation type="submission" date="2016-08" db="EMBL/GenBank/DDBJ databases">
        <title>Complete genome sequence of Acinetobacter baylyi strain GFJ2.</title>
        <authorList>
            <person name="Tabata M."/>
            <person name="Kuboki S."/>
            <person name="Gibu N."/>
            <person name="Kinouchi Y."/>
            <person name="Vangnai A."/>
            <person name="Kasai D."/>
            <person name="Fukuda M."/>
        </authorList>
    </citation>
    <scope>NUCLEOTIDE SEQUENCE [LARGE SCALE GENOMIC DNA]</scope>
    <source>
        <strain evidence="2 3">GFJ2</strain>
    </source>
</reference>
<evidence type="ECO:0000313" key="2">
    <source>
        <dbReference type="EMBL" id="APV35319.1"/>
    </source>
</evidence>
<dbReference type="Proteomes" id="UP000185674">
    <property type="component" value="Chromosome"/>
</dbReference>
<organism evidence="2 3">
    <name type="scientific">Acinetobacter soli</name>
    <dbReference type="NCBI Taxonomy" id="487316"/>
    <lineage>
        <taxon>Bacteria</taxon>
        <taxon>Pseudomonadati</taxon>
        <taxon>Pseudomonadota</taxon>
        <taxon>Gammaproteobacteria</taxon>
        <taxon>Moraxellales</taxon>
        <taxon>Moraxellaceae</taxon>
        <taxon>Acinetobacter</taxon>
    </lineage>
</organism>
<sequence length="131" mass="15139">MKWMVIAQYSFPYEAQIAKARLESVGIPAYIENEHTINMYWLYSNALGGVRVLVPDEQVDTARYLISQDFSQDLDDELNLTSVRCPKCNSTQIEPFTQGKKAAFIAFFVINVPLFIYKHGMRCKTCQHFFN</sequence>